<dbReference type="PANTHER" id="PTHR19959:SF119">
    <property type="entry name" value="FUNGAL LIPASE-LIKE DOMAIN-CONTAINING PROTEIN"/>
    <property type="match status" value="1"/>
</dbReference>
<dbReference type="PANTHER" id="PTHR19959">
    <property type="entry name" value="KINESIN LIGHT CHAIN"/>
    <property type="match status" value="1"/>
</dbReference>
<dbReference type="Proteomes" id="UP000307440">
    <property type="component" value="Unassembled WGS sequence"/>
</dbReference>
<feature type="domain" description="CHAT" evidence="2">
    <location>
        <begin position="1322"/>
        <end position="1607"/>
    </location>
</feature>
<evidence type="ECO:0000259" key="2">
    <source>
        <dbReference type="Pfam" id="PF12770"/>
    </source>
</evidence>
<dbReference type="InterPro" id="IPR011990">
    <property type="entry name" value="TPR-like_helical_dom_sf"/>
</dbReference>
<proteinExistence type="predicted"/>
<dbReference type="Gene3D" id="1.25.40.10">
    <property type="entry name" value="Tetratricopeptide repeat domain"/>
    <property type="match status" value="5"/>
</dbReference>
<feature type="compositionally biased region" description="Low complexity" evidence="1">
    <location>
        <begin position="1174"/>
        <end position="1185"/>
    </location>
</feature>
<dbReference type="Pfam" id="PF12770">
    <property type="entry name" value="CHAT"/>
    <property type="match status" value="1"/>
</dbReference>
<dbReference type="STRING" id="230819.A0A5C3KHG6"/>
<keyword evidence="4" id="KW-1185">Reference proteome</keyword>
<protein>
    <recommendedName>
        <fullName evidence="2">CHAT domain-containing protein</fullName>
    </recommendedName>
</protein>
<evidence type="ECO:0000313" key="4">
    <source>
        <dbReference type="Proteomes" id="UP000307440"/>
    </source>
</evidence>
<sequence>MSATVPVTNGTNPTELINDGEDLLSLLGSYVERRTGTDENHLHELQLNKHAVRWDDDIVNPHEKLSSAAREGMGVVEMAALALEEWLKVDHKSVSPSPPPHERVLTHLNSRTKASFLPRNSYGRSSLLRNLAHSLFLRFQHKGDLQDLEHCISFERDALALVPSSLYDNRTSSLNALGRFVFTRFKHKGDTKDLNEAITLHEEACSLTPEDHPARSSSLHGLATTLSGMFEKAGNPKDLCKSIELYKEVLGLISKGHSDWFRCRTELADALVTLYRHTNDTSKLEQSIDLCSATEKDIPRQHPDRPALLRILANALFARFGRQGDKEDLDKTIDLCRLAIRLVPAPHPDRPESLNNLALALYTQFTQQGNIKDLDESIWLYREALILLPPYHSSRDVTLSNIASSLIASFEYHGKPEHLEEAIEHHKEALQLRAHPHPEHGLSLHNLALALFMRSKVDPLKHDEDLDQSIEYGSRALELSAYNAGRSAFVNNLTRSLFYRFRVKGESKDLNQCIRLQEESFDSMPSAHPERANSLHSLAEFLFARFTHSDQGNFELQDLKNCISNLREALLLQPQYHPHRAMTLFSLAASLRIWAFAVPNVSETHIIENLKESGRFQQEALELTPKTWQHDYPTVLSDSASLHRMMYRYSGESKDLKTSISLFQSAYDMMAPENPHRADTAGSLGEALFLRFRNSSQGVMEDLSRSIYFMKEALITPSPASRPPLTRALFMALLESFSRRKNDQDLKDSICYGQEALELTPHDSAERTEVLNALANGYRSRFDQTCNIADLNQALALREEAINLEFSNPRLLNNYSVDLIQRYHSTNDANDREKSIFLLQLAVNLIPPHSLQRAHILANLAYSIFERFQGSLHSSPGSTPLEDLSKIIHLYQQALNLTVGNRNLWRGHSSWLNNLGSASHVRFLNSRDFVDLEVAISSYENAQESDAPQSIERLLNLGDLLEIRYDQRTRDALDLEKSIFFTREAIGITPPTENFQTQRFRLLRSLGRRLRMKFLQANHSENQDLETTFGSLFDAIPEFNAGSLPDRIIALRGWGSCSPTVHADSSLEAYRRTIELILLMAPSVKPGKLDWGDAEFAVTVGDDAVECAIEAGDFENAVVFFFTCRLSVWSQVLQLRTSVDKLKAEHPLLCESLCTVSRGMDVPVKATSSPGTASESSNSRDQQSSPWQERQRIIAQVRSLDGFDEFLKIPSFTSLQVSTSCGPIIILSSGGYRSDALIVRAELPILHLPLHINPNGLSSLNAMTIDLAKGCFIPMVSVDGILESVTPDLQSRIKQFIPKSLTNFAGMDDGLEVDDGFRFILSVLWFAIVEPILQSLELPKTGSLARIWWCPVGKFFGLPIHAAGVYPEDPSEIDCLSDYAISSYLQFPQDLSPSTLPPTGFKMVATLSSAGNETQPRDKAVLTMEQDLTRIKTHITAGESSFITHDGKKEVLPETVVNDICAASSVHFSCPTQSAWSTGSWRIPVGNMELELSDLIKDGNRLSHRLAYLSLYQPTLGETESLGLFHGIPHALVAAGFKAVVGPMWAISNQDGPYMADMFYKHLLRRDHPGNSPIGIDTAEALHNATKDLKAHTKEFRRWVPFAHFGS</sequence>
<organism evidence="3 4">
    <name type="scientific">Coprinopsis marcescibilis</name>
    <name type="common">Agaric fungus</name>
    <name type="synonym">Psathyrella marcescibilis</name>
    <dbReference type="NCBI Taxonomy" id="230819"/>
    <lineage>
        <taxon>Eukaryota</taxon>
        <taxon>Fungi</taxon>
        <taxon>Dikarya</taxon>
        <taxon>Basidiomycota</taxon>
        <taxon>Agaricomycotina</taxon>
        <taxon>Agaricomycetes</taxon>
        <taxon>Agaricomycetidae</taxon>
        <taxon>Agaricales</taxon>
        <taxon>Agaricineae</taxon>
        <taxon>Psathyrellaceae</taxon>
        <taxon>Coprinopsis</taxon>
    </lineage>
</organism>
<dbReference type="InterPro" id="IPR024983">
    <property type="entry name" value="CHAT_dom"/>
</dbReference>
<evidence type="ECO:0000256" key="1">
    <source>
        <dbReference type="SAM" id="MobiDB-lite"/>
    </source>
</evidence>
<accession>A0A5C3KHG6</accession>
<gene>
    <name evidence="3" type="ORF">FA15DRAFT_674240</name>
</gene>
<reference evidence="3 4" key="1">
    <citation type="journal article" date="2019" name="Nat. Ecol. Evol.">
        <title>Megaphylogeny resolves global patterns of mushroom evolution.</title>
        <authorList>
            <person name="Varga T."/>
            <person name="Krizsan K."/>
            <person name="Foldi C."/>
            <person name="Dima B."/>
            <person name="Sanchez-Garcia M."/>
            <person name="Sanchez-Ramirez S."/>
            <person name="Szollosi G.J."/>
            <person name="Szarkandi J.G."/>
            <person name="Papp V."/>
            <person name="Albert L."/>
            <person name="Andreopoulos W."/>
            <person name="Angelini C."/>
            <person name="Antonin V."/>
            <person name="Barry K.W."/>
            <person name="Bougher N.L."/>
            <person name="Buchanan P."/>
            <person name="Buyck B."/>
            <person name="Bense V."/>
            <person name="Catcheside P."/>
            <person name="Chovatia M."/>
            <person name="Cooper J."/>
            <person name="Damon W."/>
            <person name="Desjardin D."/>
            <person name="Finy P."/>
            <person name="Geml J."/>
            <person name="Haridas S."/>
            <person name="Hughes K."/>
            <person name="Justo A."/>
            <person name="Karasinski D."/>
            <person name="Kautmanova I."/>
            <person name="Kiss B."/>
            <person name="Kocsube S."/>
            <person name="Kotiranta H."/>
            <person name="LaButti K.M."/>
            <person name="Lechner B.E."/>
            <person name="Liimatainen K."/>
            <person name="Lipzen A."/>
            <person name="Lukacs Z."/>
            <person name="Mihaltcheva S."/>
            <person name="Morgado L.N."/>
            <person name="Niskanen T."/>
            <person name="Noordeloos M.E."/>
            <person name="Ohm R.A."/>
            <person name="Ortiz-Santana B."/>
            <person name="Ovrebo C."/>
            <person name="Racz N."/>
            <person name="Riley R."/>
            <person name="Savchenko A."/>
            <person name="Shiryaev A."/>
            <person name="Soop K."/>
            <person name="Spirin V."/>
            <person name="Szebenyi C."/>
            <person name="Tomsovsky M."/>
            <person name="Tulloss R.E."/>
            <person name="Uehling J."/>
            <person name="Grigoriev I.V."/>
            <person name="Vagvolgyi C."/>
            <person name="Papp T."/>
            <person name="Martin F.M."/>
            <person name="Miettinen O."/>
            <person name="Hibbett D.S."/>
            <person name="Nagy L.G."/>
        </authorList>
    </citation>
    <scope>NUCLEOTIDE SEQUENCE [LARGE SCALE GENOMIC DNA]</scope>
    <source>
        <strain evidence="3 4">CBS 121175</strain>
    </source>
</reference>
<feature type="region of interest" description="Disordered" evidence="1">
    <location>
        <begin position="1165"/>
        <end position="1188"/>
    </location>
</feature>
<dbReference type="EMBL" id="ML210331">
    <property type="protein sequence ID" value="TFK19649.1"/>
    <property type="molecule type" value="Genomic_DNA"/>
</dbReference>
<evidence type="ECO:0000313" key="3">
    <source>
        <dbReference type="EMBL" id="TFK19649.1"/>
    </source>
</evidence>
<dbReference type="OrthoDB" id="9991317at2759"/>
<dbReference type="SUPFAM" id="SSF48452">
    <property type="entry name" value="TPR-like"/>
    <property type="match status" value="1"/>
</dbReference>
<name>A0A5C3KHG6_COPMA</name>